<dbReference type="AlphaFoldDB" id="A0A3N7HKX5"/>
<dbReference type="OrthoDB" id="5298197at2"/>
<dbReference type="Pfam" id="PF08905">
    <property type="entry name" value="DUF1850"/>
    <property type="match status" value="1"/>
</dbReference>
<dbReference type="EMBL" id="QUSW01000006">
    <property type="protein sequence ID" value="RQP22758.1"/>
    <property type="molecule type" value="Genomic_DNA"/>
</dbReference>
<evidence type="ECO:0000313" key="2">
    <source>
        <dbReference type="Proteomes" id="UP000267464"/>
    </source>
</evidence>
<sequence length="151" mass="16312">MDICFSLVVGAALVARLPSPVTLSWRHSVEHVLIEEEWTASRQGLAMVSSSTDGLGAGIDIPDDARLVANRWTFRPALAPQAQVQLANSRFALGYAVCWPGGCAQLVDLAGGWDRAVRMALCDEDADGLAMPGARSVVYSRPEFHGSQRFR</sequence>
<name>A0A3N7HKX5_9BURK</name>
<evidence type="ECO:0000313" key="1">
    <source>
        <dbReference type="EMBL" id="RQP22758.1"/>
    </source>
</evidence>
<accession>A0A3N7HKX5</accession>
<dbReference type="Proteomes" id="UP000267464">
    <property type="component" value="Unassembled WGS sequence"/>
</dbReference>
<gene>
    <name evidence="1" type="ORF">DZC73_20895</name>
</gene>
<organism evidence="1 2">
    <name type="scientific">Piscinibacter terrae</name>
    <dbReference type="NCBI Taxonomy" id="2496871"/>
    <lineage>
        <taxon>Bacteria</taxon>
        <taxon>Pseudomonadati</taxon>
        <taxon>Pseudomonadota</taxon>
        <taxon>Betaproteobacteria</taxon>
        <taxon>Burkholderiales</taxon>
        <taxon>Sphaerotilaceae</taxon>
        <taxon>Piscinibacter</taxon>
    </lineage>
</organism>
<proteinExistence type="predicted"/>
<reference evidence="1 2" key="2">
    <citation type="submission" date="2018-12" db="EMBL/GenBank/DDBJ databases">
        <title>Rhizobacter gummiphilus sp. nov., a rubber-degrading bacterium isolated from the soil of a botanical garden in Japan.</title>
        <authorList>
            <person name="Shunsuke S.S."/>
        </authorList>
    </citation>
    <scope>NUCLEOTIDE SEQUENCE [LARGE SCALE GENOMIC DNA]</scope>
    <source>
        <strain evidence="1 2">S-16</strain>
    </source>
</reference>
<keyword evidence="2" id="KW-1185">Reference proteome</keyword>
<protein>
    <submittedName>
        <fullName evidence="1">DUF1850 domain-containing protein</fullName>
    </submittedName>
</protein>
<dbReference type="RefSeq" id="WP_124542328.1">
    <property type="nucleotide sequence ID" value="NZ_QUSW01000006.1"/>
</dbReference>
<dbReference type="InterPro" id="IPR015001">
    <property type="entry name" value="DUF1850"/>
</dbReference>
<reference evidence="1 2" key="1">
    <citation type="submission" date="2018-08" db="EMBL/GenBank/DDBJ databases">
        <authorList>
            <person name="Khan S.A."/>
            <person name="Jeon C.O."/>
            <person name="Chun B.H."/>
            <person name="Jeong S.E."/>
        </authorList>
    </citation>
    <scope>NUCLEOTIDE SEQUENCE [LARGE SCALE GENOMIC DNA]</scope>
    <source>
        <strain evidence="1 2">S-16</strain>
    </source>
</reference>
<comment type="caution">
    <text evidence="1">The sequence shown here is derived from an EMBL/GenBank/DDBJ whole genome shotgun (WGS) entry which is preliminary data.</text>
</comment>